<sequence>MLSGRKSVVCDIFKIFIVIKSSTTRWSLMMNIVFIVTSHIIYYPSTLFCCIFATFENKVNFAAKTLMYNMASCWLCMCESSELRSFALILFGKSHVMGLPLDCNLIKYCFKEAVHCSNFSITSLGKSL</sequence>
<keyword evidence="1" id="KW-0812">Transmembrane</keyword>
<name>Q5DCV0_SCHJA</name>
<feature type="transmembrane region" description="Helical" evidence="1">
    <location>
        <begin position="32"/>
        <end position="55"/>
    </location>
</feature>
<dbReference type="EMBL" id="AY814624">
    <property type="protein sequence ID" value="AAW26356.1"/>
    <property type="molecule type" value="mRNA"/>
</dbReference>
<keyword evidence="1" id="KW-1133">Transmembrane helix</keyword>
<evidence type="ECO:0000256" key="1">
    <source>
        <dbReference type="SAM" id="Phobius"/>
    </source>
</evidence>
<keyword evidence="1" id="KW-0472">Membrane</keyword>
<protein>
    <submittedName>
        <fullName evidence="2">Uncharacterized protein</fullName>
    </submittedName>
</protein>
<evidence type="ECO:0000313" key="2">
    <source>
        <dbReference type="EMBL" id="AAW26356.1"/>
    </source>
</evidence>
<reference evidence="2" key="1">
    <citation type="submission" date="2004-11" db="EMBL/GenBank/DDBJ databases">
        <title>The full-length cDNA sequences of Schistosoma japonicum genes.</title>
        <authorList>
            <person name="Han Z."/>
        </authorList>
    </citation>
    <scope>NUCLEOTIDE SEQUENCE</scope>
</reference>
<organism evidence="2">
    <name type="scientific">Schistosoma japonicum</name>
    <name type="common">Blood fluke</name>
    <dbReference type="NCBI Taxonomy" id="6182"/>
    <lineage>
        <taxon>Eukaryota</taxon>
        <taxon>Metazoa</taxon>
        <taxon>Spiralia</taxon>
        <taxon>Lophotrochozoa</taxon>
        <taxon>Platyhelminthes</taxon>
        <taxon>Trematoda</taxon>
        <taxon>Digenea</taxon>
        <taxon>Strigeidida</taxon>
        <taxon>Schistosomatoidea</taxon>
        <taxon>Schistosomatidae</taxon>
        <taxon>Schistosoma</taxon>
    </lineage>
</organism>
<reference evidence="2" key="2">
    <citation type="journal article" date="2006" name="PLoS Pathog.">
        <title>New perspectives on host-parasite interplay by comparative transcriptomic and proteomic analyses of Schistosoma japonicum.</title>
        <authorList>
            <person name="Liu F."/>
            <person name="Lu J."/>
            <person name="Hu W."/>
            <person name="Wang S.Y."/>
            <person name="Cui S.J."/>
            <person name="Chi M."/>
            <person name="Yan Q."/>
            <person name="Wang X.R."/>
            <person name="Song H.D."/>
            <person name="Xu X.N."/>
            <person name="Wang J.J."/>
            <person name="Zhang X.L."/>
            <person name="Zhang X."/>
            <person name="Wang Z.Q."/>
            <person name="Xue C.L."/>
            <person name="Brindley P.J."/>
            <person name="McManus D.P."/>
            <person name="Yang P.Y."/>
            <person name="Feng Z."/>
            <person name="Chen Z."/>
            <person name="Han Z.G."/>
        </authorList>
    </citation>
    <scope>NUCLEOTIDE SEQUENCE</scope>
</reference>
<dbReference type="AlphaFoldDB" id="Q5DCV0"/>
<proteinExistence type="evidence at transcript level"/>
<accession>Q5DCV0</accession>